<evidence type="ECO:0000313" key="2">
    <source>
        <dbReference type="EMBL" id="NLV14321.1"/>
    </source>
</evidence>
<evidence type="ECO:0000256" key="1">
    <source>
        <dbReference type="SAM" id="Phobius"/>
    </source>
</evidence>
<keyword evidence="1" id="KW-1133">Transmembrane helix</keyword>
<evidence type="ECO:0000313" key="3">
    <source>
        <dbReference type="Proteomes" id="UP000641625"/>
    </source>
</evidence>
<feature type="transmembrane region" description="Helical" evidence="1">
    <location>
        <begin position="191"/>
        <end position="211"/>
    </location>
</feature>
<feature type="transmembrane region" description="Helical" evidence="1">
    <location>
        <begin position="76"/>
        <end position="95"/>
    </location>
</feature>
<feature type="transmembrane region" description="Helical" evidence="1">
    <location>
        <begin position="158"/>
        <end position="179"/>
    </location>
</feature>
<protein>
    <recommendedName>
        <fullName evidence="4">Peptidase S54 rhomboid domain-containing protein</fullName>
    </recommendedName>
</protein>
<comment type="caution">
    <text evidence="2">The sequence shown here is derived from an EMBL/GenBank/DDBJ whole genome shotgun (WGS) entry which is preliminary data.</text>
</comment>
<evidence type="ECO:0008006" key="4">
    <source>
        <dbReference type="Google" id="ProtNLM"/>
    </source>
</evidence>
<name>A0A847UQ44_HALAR</name>
<feature type="transmembrane region" description="Helical" evidence="1">
    <location>
        <begin position="265"/>
        <end position="282"/>
    </location>
</feature>
<accession>A0A847UQ44</accession>
<dbReference type="EMBL" id="WOWA01000006">
    <property type="protein sequence ID" value="NLV14321.1"/>
    <property type="molecule type" value="Genomic_DNA"/>
</dbReference>
<dbReference type="AlphaFoldDB" id="A0A847UQ44"/>
<sequence>MDVDTKQHAQKSVRQTFYDQLQPFDVVLILSFPLFLSLGYSLPLGIRESLVFNYTNPTLLAAFASSFIHFDIGHLVTNAGLYVLVVPILYVLSVLSNRQQQFRVFVFTAFLAFPPVLSYLNLAIVRSSVTFGASGVIMVFVGYLPLTLSDYLDTNFDIGPVSVFAPALFFASLGFISVLSLQSVLLQNPTVLLGTAGLVLATVLSTALYGLSVYEQTDNARTKIRAAMRATGYTDLLLFAVLLLFLVPIIAFPANPQVDGGVLNLYEHFLGYALGFMTSYITETQLRYGD</sequence>
<feature type="transmembrane region" description="Helical" evidence="1">
    <location>
        <begin position="26"/>
        <end position="44"/>
    </location>
</feature>
<dbReference type="Proteomes" id="UP000641625">
    <property type="component" value="Unassembled WGS sequence"/>
</dbReference>
<feature type="transmembrane region" description="Helical" evidence="1">
    <location>
        <begin position="102"/>
        <end position="122"/>
    </location>
</feature>
<keyword evidence="1" id="KW-0812">Transmembrane</keyword>
<keyword evidence="1" id="KW-0472">Membrane</keyword>
<gene>
    <name evidence="2" type="ORF">GOC77_13705</name>
</gene>
<organism evidence="2 3">
    <name type="scientific">Haloarcula argentinensis</name>
    <dbReference type="NCBI Taxonomy" id="43776"/>
    <lineage>
        <taxon>Archaea</taxon>
        <taxon>Methanobacteriati</taxon>
        <taxon>Methanobacteriota</taxon>
        <taxon>Stenosarchaea group</taxon>
        <taxon>Halobacteria</taxon>
        <taxon>Halobacteriales</taxon>
        <taxon>Haloarculaceae</taxon>
        <taxon>Haloarcula</taxon>
    </lineage>
</organism>
<feature type="transmembrane region" description="Helical" evidence="1">
    <location>
        <begin position="232"/>
        <end position="253"/>
    </location>
</feature>
<feature type="transmembrane region" description="Helical" evidence="1">
    <location>
        <begin position="128"/>
        <end position="146"/>
    </location>
</feature>
<proteinExistence type="predicted"/>
<reference evidence="2" key="1">
    <citation type="submission" date="2019-12" db="EMBL/GenBank/DDBJ databases">
        <title>Whole genome sequencing of Haloarcula argentinensis strain pws5.</title>
        <authorList>
            <person name="Verma D.K."/>
            <person name="Gopal K."/>
            <person name="Prasad E.S."/>
        </authorList>
    </citation>
    <scope>NUCLEOTIDE SEQUENCE</scope>
    <source>
        <strain evidence="2">Pws5</strain>
    </source>
</reference>